<dbReference type="AlphaFoldDB" id="Q1SN10"/>
<dbReference type="EMBL" id="AC139526">
    <property type="protein sequence ID" value="ABE80143.2"/>
    <property type="molecule type" value="Genomic_DNA"/>
</dbReference>
<protein>
    <submittedName>
        <fullName evidence="1">Uncharacterized protein</fullName>
    </submittedName>
</protein>
<sequence>MVSGVIAYADEQLGQQVMSPEQWTEAMRHVREQITPILARRRGQRPRRRHQQHQQDHEFCHFMASGCLGS</sequence>
<reference evidence="1" key="2">
    <citation type="submission" date="2007-04" db="EMBL/GenBank/DDBJ databases">
        <authorList>
            <consortium name="The International Medicago Genome Annotation Group"/>
        </authorList>
    </citation>
    <scope>NUCLEOTIDE SEQUENCE</scope>
</reference>
<evidence type="ECO:0000313" key="1">
    <source>
        <dbReference type="EMBL" id="ABE80143.2"/>
    </source>
</evidence>
<reference evidence="1" key="1">
    <citation type="submission" date="2006-03" db="EMBL/GenBank/DDBJ databases">
        <authorList>
            <person name="Shaull S."/>
            <person name="Lin S."/>
            <person name="Dixon R."/>
            <person name="May G."/>
            <person name="Sumner L."/>
            <person name="Gonzales B."/>
            <person name="Cook D."/>
            <person name="Kim D."/>
            <person name="Roe B.A."/>
        </authorList>
    </citation>
    <scope>NUCLEOTIDE SEQUENCE</scope>
</reference>
<accession>Q1SN10</accession>
<proteinExistence type="predicted"/>
<gene>
    <name evidence="1" type="ORF">MtrDRAFT_AC139526g52v2</name>
</gene>
<name>Q1SN10_MEDTR</name>
<organism evidence="1">
    <name type="scientific">Medicago truncatula</name>
    <name type="common">Barrel medic</name>
    <name type="synonym">Medicago tribuloides</name>
    <dbReference type="NCBI Taxonomy" id="3880"/>
    <lineage>
        <taxon>Eukaryota</taxon>
        <taxon>Viridiplantae</taxon>
        <taxon>Streptophyta</taxon>
        <taxon>Embryophyta</taxon>
        <taxon>Tracheophyta</taxon>
        <taxon>Spermatophyta</taxon>
        <taxon>Magnoliopsida</taxon>
        <taxon>eudicotyledons</taxon>
        <taxon>Gunneridae</taxon>
        <taxon>Pentapetalae</taxon>
        <taxon>rosids</taxon>
        <taxon>fabids</taxon>
        <taxon>Fabales</taxon>
        <taxon>Fabaceae</taxon>
        <taxon>Papilionoideae</taxon>
        <taxon>50 kb inversion clade</taxon>
        <taxon>NPAAA clade</taxon>
        <taxon>Hologalegina</taxon>
        <taxon>IRL clade</taxon>
        <taxon>Trifolieae</taxon>
        <taxon>Medicago</taxon>
    </lineage>
</organism>